<gene>
    <name evidence="1" type="ORF">G113_12082</name>
</gene>
<dbReference type="PATRIC" id="fig|1268236.3.peg.2383"/>
<proteinExistence type="predicted"/>
<organism evidence="1 2">
    <name type="scientific">Aeromonas molluscorum 848</name>
    <dbReference type="NCBI Taxonomy" id="1268236"/>
    <lineage>
        <taxon>Bacteria</taxon>
        <taxon>Pseudomonadati</taxon>
        <taxon>Pseudomonadota</taxon>
        <taxon>Gammaproteobacteria</taxon>
        <taxon>Aeromonadales</taxon>
        <taxon>Aeromonadaceae</taxon>
        <taxon>Aeromonas</taxon>
    </lineage>
</organism>
<reference evidence="1 2" key="1">
    <citation type="journal article" date="2013" name="Genome Announc.">
        <title>Draft Genome Sequence of Aeromonas molluscorum Strain 848TT, Isolated from Bivalve Molluscs.</title>
        <authorList>
            <person name="Spataro N."/>
            <person name="Farfan M."/>
            <person name="Albarral V."/>
            <person name="Sanglas A."/>
            <person name="Loren J.G."/>
            <person name="Fuste M.C."/>
            <person name="Bosch E."/>
        </authorList>
    </citation>
    <scope>NUCLEOTIDE SEQUENCE [LARGE SCALE GENOMIC DNA]</scope>
    <source>
        <strain evidence="1 2">848</strain>
    </source>
</reference>
<keyword evidence="2" id="KW-1185">Reference proteome</keyword>
<dbReference type="InterPro" id="IPR018550">
    <property type="entry name" value="Lipid-A_deacylase-rel"/>
</dbReference>
<accession>R1GTB4</accession>
<name>R1GTB4_9GAMM</name>
<dbReference type="RefSeq" id="WP_005901982.1">
    <property type="nucleotide sequence ID" value="NZ_AQGQ01000076.1"/>
</dbReference>
<dbReference type="EMBL" id="AQGQ01000076">
    <property type="protein sequence ID" value="EOD54885.1"/>
    <property type="molecule type" value="Genomic_DNA"/>
</dbReference>
<evidence type="ECO:0000313" key="2">
    <source>
        <dbReference type="Proteomes" id="UP000013526"/>
    </source>
</evidence>
<evidence type="ECO:0008006" key="3">
    <source>
        <dbReference type="Google" id="ProtNLM"/>
    </source>
</evidence>
<dbReference type="Gene3D" id="2.40.160.20">
    <property type="match status" value="1"/>
</dbReference>
<dbReference type="Proteomes" id="UP000013526">
    <property type="component" value="Unassembled WGS sequence"/>
</dbReference>
<dbReference type="AlphaFoldDB" id="R1GTB4"/>
<evidence type="ECO:0000313" key="1">
    <source>
        <dbReference type="EMBL" id="EOD54885.1"/>
    </source>
</evidence>
<dbReference type="Pfam" id="PF09411">
    <property type="entry name" value="PagL"/>
    <property type="match status" value="1"/>
</dbReference>
<feature type="non-terminal residue" evidence="1">
    <location>
        <position position="1"/>
    </location>
</feature>
<comment type="caution">
    <text evidence="1">The sequence shown here is derived from an EMBL/GenBank/DDBJ whole genome shotgun (WGS) entry which is preliminary data.</text>
</comment>
<protein>
    <recommendedName>
        <fullName evidence="3">Acyloxyacyl hydrolase</fullName>
    </recommendedName>
</protein>
<sequence length="190" mass="21613">ENPGRFSHYREMDMDVHARCVAILLFFVSDSSVVVAAENAQQLIFMQVGKPTSTQNVNITTVDLKYHNMFWSWGQTGCQFGLGARVGWFEVANESTARLGGGGRIGCQWGHWQTWVPLEMVWLEQHSFGERGAAFKDYGGPFQFVSGLGVGYAFNEQWSLGYQFEHMSNWHMYEPNPALNSHNLVVSYRF</sequence>